<sequence length="84" mass="9303">MTARDELIEVDSTTTQLIGFLVDLLTKEPPQDAGHHPSMELHERVGAAWAEWDKQVHGLRTLIGARLTNRAIEQLTPTSRGTSS</sequence>
<keyword evidence="2" id="KW-1185">Reference proteome</keyword>
<dbReference type="AlphaFoldDB" id="A0A554SP09"/>
<evidence type="ECO:0000313" key="2">
    <source>
        <dbReference type="Proteomes" id="UP000316988"/>
    </source>
</evidence>
<comment type="caution">
    <text evidence="1">The sequence shown here is derived from an EMBL/GenBank/DDBJ whole genome shotgun (WGS) entry which is preliminary data.</text>
</comment>
<name>A0A554SP09_9ACTN</name>
<dbReference type="Proteomes" id="UP000316988">
    <property type="component" value="Unassembled WGS sequence"/>
</dbReference>
<evidence type="ECO:0000313" key="1">
    <source>
        <dbReference type="EMBL" id="TSD68095.1"/>
    </source>
</evidence>
<organism evidence="1 2">
    <name type="scientific">Aeromicrobium piscarium</name>
    <dbReference type="NCBI Taxonomy" id="2590901"/>
    <lineage>
        <taxon>Bacteria</taxon>
        <taxon>Bacillati</taxon>
        <taxon>Actinomycetota</taxon>
        <taxon>Actinomycetes</taxon>
        <taxon>Propionibacteriales</taxon>
        <taxon>Nocardioidaceae</taxon>
        <taxon>Aeromicrobium</taxon>
    </lineage>
</organism>
<gene>
    <name evidence="1" type="ORF">FNM00_00425</name>
</gene>
<dbReference type="RefSeq" id="WP_143911042.1">
    <property type="nucleotide sequence ID" value="NZ_VLNT01000001.1"/>
</dbReference>
<dbReference type="EMBL" id="VLNT01000001">
    <property type="protein sequence ID" value="TSD68095.1"/>
    <property type="molecule type" value="Genomic_DNA"/>
</dbReference>
<accession>A0A554SP09</accession>
<protein>
    <submittedName>
        <fullName evidence="1">Uncharacterized protein</fullName>
    </submittedName>
</protein>
<proteinExistence type="predicted"/>
<reference evidence="1 2" key="1">
    <citation type="submission" date="2019-07" db="EMBL/GenBank/DDBJ databases">
        <authorList>
            <person name="Zhao L.H."/>
        </authorList>
    </citation>
    <scope>NUCLEOTIDE SEQUENCE [LARGE SCALE GENOMIC DNA]</scope>
    <source>
        <strain evidence="1 2">Co35</strain>
    </source>
</reference>